<dbReference type="RefSeq" id="WP_344664694.1">
    <property type="nucleotide sequence ID" value="NZ_BAAAQN010000006.1"/>
</dbReference>
<protein>
    <submittedName>
        <fullName evidence="1">Uncharacterized protein</fullName>
    </submittedName>
</protein>
<dbReference type="EMBL" id="BAAAQN010000006">
    <property type="protein sequence ID" value="GAA2019021.1"/>
    <property type="molecule type" value="Genomic_DNA"/>
</dbReference>
<accession>A0ABN2TSK0</accession>
<reference evidence="1 2" key="1">
    <citation type="journal article" date="2019" name="Int. J. Syst. Evol. Microbiol.">
        <title>The Global Catalogue of Microorganisms (GCM) 10K type strain sequencing project: providing services to taxonomists for standard genome sequencing and annotation.</title>
        <authorList>
            <consortium name="The Broad Institute Genomics Platform"/>
            <consortium name="The Broad Institute Genome Sequencing Center for Infectious Disease"/>
            <person name="Wu L."/>
            <person name="Ma J."/>
        </authorList>
    </citation>
    <scope>NUCLEOTIDE SEQUENCE [LARGE SCALE GENOMIC DNA]</scope>
    <source>
        <strain evidence="1 2">JCM 16014</strain>
    </source>
</reference>
<proteinExistence type="predicted"/>
<sequence length="53" mass="5640">MSIEIDESASSWTATDGHRTYLINPGVSGFVVRDAATGEQIAAITDLSEVEDL</sequence>
<comment type="caution">
    <text evidence="1">The sequence shown here is derived from an EMBL/GenBank/DDBJ whole genome shotgun (WGS) entry which is preliminary data.</text>
</comment>
<evidence type="ECO:0000313" key="1">
    <source>
        <dbReference type="EMBL" id="GAA2019021.1"/>
    </source>
</evidence>
<evidence type="ECO:0000313" key="2">
    <source>
        <dbReference type="Proteomes" id="UP001500751"/>
    </source>
</evidence>
<organism evidence="1 2">
    <name type="scientific">Catenulispora yoronensis</name>
    <dbReference type="NCBI Taxonomy" id="450799"/>
    <lineage>
        <taxon>Bacteria</taxon>
        <taxon>Bacillati</taxon>
        <taxon>Actinomycetota</taxon>
        <taxon>Actinomycetes</taxon>
        <taxon>Catenulisporales</taxon>
        <taxon>Catenulisporaceae</taxon>
        <taxon>Catenulispora</taxon>
    </lineage>
</organism>
<gene>
    <name evidence="1" type="ORF">GCM10009839_14190</name>
</gene>
<dbReference type="Proteomes" id="UP001500751">
    <property type="component" value="Unassembled WGS sequence"/>
</dbReference>
<name>A0ABN2TSK0_9ACTN</name>
<keyword evidence="2" id="KW-1185">Reference proteome</keyword>